<feature type="domain" description="Ribbon-helix-helix protein CopG" evidence="1">
    <location>
        <begin position="3"/>
        <end position="42"/>
    </location>
</feature>
<evidence type="ECO:0000313" key="2">
    <source>
        <dbReference type="EMBL" id="QJB02101.1"/>
    </source>
</evidence>
<organism evidence="2">
    <name type="scientific">viral metagenome</name>
    <dbReference type="NCBI Taxonomy" id="1070528"/>
    <lineage>
        <taxon>unclassified sequences</taxon>
        <taxon>metagenomes</taxon>
        <taxon>organismal metagenomes</taxon>
    </lineage>
</organism>
<dbReference type="Gene3D" id="1.10.1220.10">
    <property type="entry name" value="Met repressor-like"/>
    <property type="match status" value="1"/>
</dbReference>
<dbReference type="AlphaFoldDB" id="A0A6M3M2R9"/>
<evidence type="ECO:0000259" key="1">
    <source>
        <dbReference type="Pfam" id="PF01402"/>
    </source>
</evidence>
<reference evidence="2" key="1">
    <citation type="submission" date="2020-03" db="EMBL/GenBank/DDBJ databases">
        <title>The deep terrestrial virosphere.</title>
        <authorList>
            <person name="Holmfeldt K."/>
            <person name="Nilsson E."/>
            <person name="Simone D."/>
            <person name="Lopez-Fernandez M."/>
            <person name="Wu X."/>
            <person name="de Brujin I."/>
            <person name="Lundin D."/>
            <person name="Andersson A."/>
            <person name="Bertilsson S."/>
            <person name="Dopson M."/>
        </authorList>
    </citation>
    <scope>NUCLEOTIDE SEQUENCE</scope>
    <source>
        <strain evidence="2">MM171B01463</strain>
    </source>
</reference>
<dbReference type="InterPro" id="IPR002145">
    <property type="entry name" value="CopG"/>
</dbReference>
<dbReference type="InterPro" id="IPR013321">
    <property type="entry name" value="Arc_rbn_hlx_hlx"/>
</dbReference>
<dbReference type="CDD" id="cd22231">
    <property type="entry name" value="RHH_NikR_HicB-like"/>
    <property type="match status" value="1"/>
</dbReference>
<name>A0A6M3M2R9_9ZZZZ</name>
<dbReference type="SUPFAM" id="SSF47598">
    <property type="entry name" value="Ribbon-helix-helix"/>
    <property type="match status" value="1"/>
</dbReference>
<dbReference type="InterPro" id="IPR010985">
    <property type="entry name" value="Ribbon_hlx_hlx"/>
</dbReference>
<dbReference type="GO" id="GO:0006355">
    <property type="term" value="P:regulation of DNA-templated transcription"/>
    <property type="evidence" value="ECO:0007669"/>
    <property type="project" value="InterPro"/>
</dbReference>
<accession>A0A6M3M2R9</accession>
<sequence length="64" mass="7099">MQRVTLRVPGKQLEMLDALVKIGDFPSVSEAIRAGVRDLVDRRCGRGKFGDNVRSELNGKISNE</sequence>
<protein>
    <submittedName>
        <fullName evidence="2">Putative ribbon-helix-helix protein repressor</fullName>
    </submittedName>
</protein>
<dbReference type="EMBL" id="MT143758">
    <property type="protein sequence ID" value="QJB02101.1"/>
    <property type="molecule type" value="Genomic_DNA"/>
</dbReference>
<gene>
    <name evidence="2" type="ORF">MM171B01463_0007</name>
</gene>
<dbReference type="Pfam" id="PF01402">
    <property type="entry name" value="RHH_1"/>
    <property type="match status" value="1"/>
</dbReference>
<proteinExistence type="predicted"/>